<dbReference type="GO" id="GO:0022857">
    <property type="term" value="F:transmembrane transporter activity"/>
    <property type="evidence" value="ECO:0007669"/>
    <property type="project" value="InterPro"/>
</dbReference>
<evidence type="ECO:0000313" key="10">
    <source>
        <dbReference type="EMBL" id="OZI31539.1"/>
    </source>
</evidence>
<evidence type="ECO:0000256" key="8">
    <source>
        <dbReference type="ARBA" id="ARBA00037998"/>
    </source>
</evidence>
<feature type="transmembrane region" description="Helical" evidence="9">
    <location>
        <begin position="63"/>
        <end position="83"/>
    </location>
</feature>
<dbReference type="OrthoDB" id="32289at2"/>
<evidence type="ECO:0000256" key="4">
    <source>
        <dbReference type="ARBA" id="ARBA00022692"/>
    </source>
</evidence>
<feature type="transmembrane region" description="Helical" evidence="9">
    <location>
        <begin position="226"/>
        <end position="251"/>
    </location>
</feature>
<keyword evidence="3" id="KW-1003">Cell membrane</keyword>
<dbReference type="InterPro" id="IPR052157">
    <property type="entry name" value="BCAA_transport_permease"/>
</dbReference>
<feature type="transmembrane region" description="Helical" evidence="9">
    <location>
        <begin position="6"/>
        <end position="30"/>
    </location>
</feature>
<accession>A0A261S2G5</accession>
<keyword evidence="4 9" id="KW-0812">Transmembrane</keyword>
<name>A0A261S2G5_9BORD</name>
<organism evidence="10 11">
    <name type="scientific">Bordetella genomosp. 10</name>
    <dbReference type="NCBI Taxonomy" id="1416804"/>
    <lineage>
        <taxon>Bacteria</taxon>
        <taxon>Pseudomonadati</taxon>
        <taxon>Pseudomonadota</taxon>
        <taxon>Betaproteobacteria</taxon>
        <taxon>Burkholderiales</taxon>
        <taxon>Alcaligenaceae</taxon>
        <taxon>Bordetella</taxon>
    </lineage>
</organism>
<comment type="subcellular location">
    <subcellularLocation>
        <location evidence="1">Cell membrane</location>
        <topology evidence="1">Multi-pass membrane protein</topology>
    </subcellularLocation>
</comment>
<sequence length="289" mass="30338">MTTSTLLAQALVNGLIIGLLYLLMAVGFTLVFGVMRIVNFAHGEFYMLGAFAAYILVSQYDLPFIAAVALAFVFAVAVGWVVEEVVLKPFRHDELNGMIATIGLAMILQAGALMLYGPDSQFMPAVADGVITLGGVTLPMSRLYVVGFSLAVLLVLYLFLGHTRYGRALRAVVQDTEIAAAQGIRTRVMYPLGFGIGVGLAAVAGALMAPLFSVSPFIGATPLLKAFVVVILGGLGSIPGAALASLLLGLAESVTSTFMSNSIAEILIFVLVMAMLIVRPTGLFGRSEA</sequence>
<dbReference type="AlphaFoldDB" id="A0A261S2G5"/>
<evidence type="ECO:0000256" key="6">
    <source>
        <dbReference type="ARBA" id="ARBA00022989"/>
    </source>
</evidence>
<keyword evidence="2" id="KW-0813">Transport</keyword>
<comment type="similarity">
    <text evidence="8">Belongs to the binding-protein-dependent transport system permease family. LivHM subfamily.</text>
</comment>
<keyword evidence="6 9" id="KW-1133">Transmembrane helix</keyword>
<feature type="transmembrane region" description="Helical" evidence="9">
    <location>
        <begin position="258"/>
        <end position="278"/>
    </location>
</feature>
<keyword evidence="5" id="KW-0029">Amino-acid transport</keyword>
<dbReference type="PANTHER" id="PTHR11795:SF447">
    <property type="entry name" value="ABC TRANSPORTER PERMEASE PROTEIN"/>
    <property type="match status" value="1"/>
</dbReference>
<dbReference type="EMBL" id="NEVM01000005">
    <property type="protein sequence ID" value="OZI31539.1"/>
    <property type="molecule type" value="Genomic_DNA"/>
</dbReference>
<dbReference type="RefSeq" id="WP_094855947.1">
    <property type="nucleotide sequence ID" value="NZ_NEVM01000005.1"/>
</dbReference>
<dbReference type="InterPro" id="IPR001851">
    <property type="entry name" value="ABC_transp_permease"/>
</dbReference>
<evidence type="ECO:0000256" key="1">
    <source>
        <dbReference type="ARBA" id="ARBA00004651"/>
    </source>
</evidence>
<dbReference type="GO" id="GO:0006865">
    <property type="term" value="P:amino acid transport"/>
    <property type="evidence" value="ECO:0007669"/>
    <property type="project" value="UniProtKB-KW"/>
</dbReference>
<evidence type="ECO:0000313" key="11">
    <source>
        <dbReference type="Proteomes" id="UP000216020"/>
    </source>
</evidence>
<reference evidence="11" key="1">
    <citation type="submission" date="2017-05" db="EMBL/GenBank/DDBJ databases">
        <title>Complete and WGS of Bordetella genogroups.</title>
        <authorList>
            <person name="Spilker T."/>
            <person name="Lipuma J."/>
        </authorList>
    </citation>
    <scope>NUCLEOTIDE SEQUENCE [LARGE SCALE GENOMIC DNA]</scope>
    <source>
        <strain evidence="11">AU16122</strain>
    </source>
</reference>
<dbReference type="GO" id="GO:0005886">
    <property type="term" value="C:plasma membrane"/>
    <property type="evidence" value="ECO:0007669"/>
    <property type="project" value="UniProtKB-SubCell"/>
</dbReference>
<feature type="transmembrane region" description="Helical" evidence="9">
    <location>
        <begin position="143"/>
        <end position="160"/>
    </location>
</feature>
<keyword evidence="7 9" id="KW-0472">Membrane</keyword>
<protein>
    <submittedName>
        <fullName evidence="10">Branched-chain amino acid ABC transporter permease</fullName>
    </submittedName>
</protein>
<evidence type="ECO:0000256" key="7">
    <source>
        <dbReference type="ARBA" id="ARBA00023136"/>
    </source>
</evidence>
<evidence type="ECO:0000256" key="3">
    <source>
        <dbReference type="ARBA" id="ARBA00022475"/>
    </source>
</evidence>
<dbReference type="Pfam" id="PF02653">
    <property type="entry name" value="BPD_transp_2"/>
    <property type="match status" value="1"/>
</dbReference>
<dbReference type="CDD" id="cd06582">
    <property type="entry name" value="TM_PBP1_LivH_like"/>
    <property type="match status" value="1"/>
</dbReference>
<dbReference type="Proteomes" id="UP000216020">
    <property type="component" value="Unassembled WGS sequence"/>
</dbReference>
<gene>
    <name evidence="10" type="ORF">CAL29_26985</name>
</gene>
<dbReference type="PANTHER" id="PTHR11795">
    <property type="entry name" value="BRANCHED-CHAIN AMINO ACID TRANSPORT SYSTEM PERMEASE PROTEIN LIVH"/>
    <property type="match status" value="1"/>
</dbReference>
<feature type="transmembrane region" description="Helical" evidence="9">
    <location>
        <begin position="95"/>
        <end position="116"/>
    </location>
</feature>
<evidence type="ECO:0000256" key="9">
    <source>
        <dbReference type="SAM" id="Phobius"/>
    </source>
</evidence>
<keyword evidence="11" id="KW-1185">Reference proteome</keyword>
<feature type="transmembrane region" description="Helical" evidence="9">
    <location>
        <begin position="37"/>
        <end position="57"/>
    </location>
</feature>
<evidence type="ECO:0000256" key="5">
    <source>
        <dbReference type="ARBA" id="ARBA00022970"/>
    </source>
</evidence>
<proteinExistence type="inferred from homology"/>
<evidence type="ECO:0000256" key="2">
    <source>
        <dbReference type="ARBA" id="ARBA00022448"/>
    </source>
</evidence>
<feature type="transmembrane region" description="Helical" evidence="9">
    <location>
        <begin position="192"/>
        <end position="214"/>
    </location>
</feature>
<comment type="caution">
    <text evidence="10">The sequence shown here is derived from an EMBL/GenBank/DDBJ whole genome shotgun (WGS) entry which is preliminary data.</text>
</comment>